<dbReference type="Gene3D" id="1.10.600.10">
    <property type="entry name" value="Farnesyl Diphosphate Synthase"/>
    <property type="match status" value="1"/>
</dbReference>
<comment type="cofactor">
    <cofactor evidence="1">
        <name>Mg(2+)</name>
        <dbReference type="ChEBI" id="CHEBI:18420"/>
    </cofactor>
</comment>
<dbReference type="PROSITE" id="PS00444">
    <property type="entry name" value="POLYPRENYL_SYNTHASE_2"/>
    <property type="match status" value="1"/>
</dbReference>
<dbReference type="SUPFAM" id="SSF48576">
    <property type="entry name" value="Terpenoid synthases"/>
    <property type="match status" value="1"/>
</dbReference>
<evidence type="ECO:0000256" key="4">
    <source>
        <dbReference type="ARBA" id="ARBA00022723"/>
    </source>
</evidence>
<dbReference type="CDD" id="cd00685">
    <property type="entry name" value="Trans_IPPS_HT"/>
    <property type="match status" value="1"/>
</dbReference>
<evidence type="ECO:0000313" key="7">
    <source>
        <dbReference type="EMBL" id="MBU3856368.1"/>
    </source>
</evidence>
<dbReference type="SFLD" id="SFLDG01017">
    <property type="entry name" value="Polyprenyl_Transferase_Like"/>
    <property type="match status" value="1"/>
</dbReference>
<evidence type="ECO:0000256" key="2">
    <source>
        <dbReference type="ARBA" id="ARBA00006706"/>
    </source>
</evidence>
<dbReference type="Pfam" id="PF00348">
    <property type="entry name" value="polyprenyl_synt"/>
    <property type="match status" value="1"/>
</dbReference>
<dbReference type="InterPro" id="IPR000092">
    <property type="entry name" value="Polyprenyl_synt"/>
</dbReference>
<dbReference type="GO" id="GO:0008299">
    <property type="term" value="P:isoprenoid biosynthetic process"/>
    <property type="evidence" value="ECO:0007669"/>
    <property type="project" value="InterPro"/>
</dbReference>
<evidence type="ECO:0000256" key="1">
    <source>
        <dbReference type="ARBA" id="ARBA00001946"/>
    </source>
</evidence>
<evidence type="ECO:0000256" key="5">
    <source>
        <dbReference type="ARBA" id="ARBA00022842"/>
    </source>
</evidence>
<reference evidence="7" key="2">
    <citation type="submission" date="2021-04" db="EMBL/GenBank/DDBJ databases">
        <authorList>
            <person name="Gilroy R."/>
        </authorList>
    </citation>
    <scope>NUCLEOTIDE SEQUENCE</scope>
    <source>
        <strain evidence="7">8470</strain>
    </source>
</reference>
<evidence type="ECO:0000256" key="3">
    <source>
        <dbReference type="ARBA" id="ARBA00022679"/>
    </source>
</evidence>
<evidence type="ECO:0000313" key="8">
    <source>
        <dbReference type="Proteomes" id="UP000784286"/>
    </source>
</evidence>
<dbReference type="EMBL" id="JAHLFJ010000071">
    <property type="protein sequence ID" value="MBU3856368.1"/>
    <property type="molecule type" value="Genomic_DNA"/>
</dbReference>
<dbReference type="InterPro" id="IPR008949">
    <property type="entry name" value="Isoprenoid_synthase_dom_sf"/>
</dbReference>
<sequence length="327" mass="37197">MKQESSEELLRRIHSYIEKLPYMHEPEGLYEPVEYVLGLGGKRIRPVLMLLAYNLYREDVDRIFPQAAGIETYHNFTLLHDDLMDKADMRRNKPTVHRKWDENTAILSGDAMLILAYQFMMQDCPAGCMKEVMGIFGRTALEVCEGQQWDMEFESRTDVGVDEYIEMIRLKTSVLLAGSLKIGAVLGGASEKDAQLLYDFGIKMGLAFQLQDDYLDVYGDPAVFGKKIGGDILCNKKTFMLITALAHAGAGDRIELEKWIDAADFEPDQKIRAVTDIYNKVGIAEMCNQRISAYYEEGLRLLDEVEVDSALKVNLRDFVCGMMKRKL</sequence>
<dbReference type="AlphaFoldDB" id="A0A948TN16"/>
<dbReference type="GO" id="GO:0004659">
    <property type="term" value="F:prenyltransferase activity"/>
    <property type="evidence" value="ECO:0007669"/>
    <property type="project" value="InterPro"/>
</dbReference>
<comment type="similarity">
    <text evidence="2 6">Belongs to the FPP/GGPP synthase family.</text>
</comment>
<accession>A0A948TN16</accession>
<dbReference type="SFLD" id="SFLDS00005">
    <property type="entry name" value="Isoprenoid_Synthase_Type_I"/>
    <property type="match status" value="1"/>
</dbReference>
<keyword evidence="4" id="KW-0479">Metal-binding</keyword>
<proteinExistence type="inferred from homology"/>
<evidence type="ECO:0000256" key="6">
    <source>
        <dbReference type="RuleBase" id="RU004466"/>
    </source>
</evidence>
<gene>
    <name evidence="7" type="ORF">H9928_07430</name>
</gene>
<dbReference type="Proteomes" id="UP000784286">
    <property type="component" value="Unassembled WGS sequence"/>
</dbReference>
<comment type="caution">
    <text evidence="7">The sequence shown here is derived from an EMBL/GenBank/DDBJ whole genome shotgun (WGS) entry which is preliminary data.</text>
</comment>
<keyword evidence="3 6" id="KW-0808">Transferase</keyword>
<dbReference type="GO" id="GO:0046872">
    <property type="term" value="F:metal ion binding"/>
    <property type="evidence" value="ECO:0007669"/>
    <property type="project" value="UniProtKB-KW"/>
</dbReference>
<keyword evidence="5" id="KW-0460">Magnesium</keyword>
<dbReference type="InterPro" id="IPR033749">
    <property type="entry name" value="Polyprenyl_synt_CS"/>
</dbReference>
<reference evidence="7" key="1">
    <citation type="journal article" date="2021" name="PeerJ">
        <title>Extensive microbial diversity within the chicken gut microbiome revealed by metagenomics and culture.</title>
        <authorList>
            <person name="Gilroy R."/>
            <person name="Ravi A."/>
            <person name="Getino M."/>
            <person name="Pursley I."/>
            <person name="Horton D.L."/>
            <person name="Alikhan N.F."/>
            <person name="Baker D."/>
            <person name="Gharbi K."/>
            <person name="Hall N."/>
            <person name="Watson M."/>
            <person name="Adriaenssens E.M."/>
            <person name="Foster-Nyarko E."/>
            <person name="Jarju S."/>
            <person name="Secka A."/>
            <person name="Antonio M."/>
            <person name="Oren A."/>
            <person name="Chaudhuri R.R."/>
            <person name="La Ragione R."/>
            <person name="Hildebrand F."/>
            <person name="Pallen M.J."/>
        </authorList>
    </citation>
    <scope>NUCLEOTIDE SEQUENCE</scope>
    <source>
        <strain evidence="7">8470</strain>
    </source>
</reference>
<protein>
    <submittedName>
        <fullName evidence="7">Polyprenyl synthetase family protein</fullName>
    </submittedName>
</protein>
<name>A0A948TN16_9BACT</name>
<dbReference type="PANTHER" id="PTHR12001">
    <property type="entry name" value="GERANYLGERANYL PYROPHOSPHATE SYNTHASE"/>
    <property type="match status" value="1"/>
</dbReference>
<dbReference type="PANTHER" id="PTHR12001:SF85">
    <property type="entry name" value="SHORT CHAIN ISOPRENYL DIPHOSPHATE SYNTHASE"/>
    <property type="match status" value="1"/>
</dbReference>
<organism evidence="7 8">
    <name type="scientific">Candidatus Phocaeicola excrementipullorum</name>
    <dbReference type="NCBI Taxonomy" id="2838731"/>
    <lineage>
        <taxon>Bacteria</taxon>
        <taxon>Pseudomonadati</taxon>
        <taxon>Bacteroidota</taxon>
        <taxon>Bacteroidia</taxon>
        <taxon>Bacteroidales</taxon>
        <taxon>Bacteroidaceae</taxon>
        <taxon>Phocaeicola</taxon>
    </lineage>
</organism>